<keyword evidence="2" id="KW-0378">Hydrolase</keyword>
<dbReference type="AlphaFoldDB" id="A0A0R2F051"/>
<accession>A0A0R2F051</accession>
<dbReference type="STRING" id="1423804.FD14_GL000859"/>
<sequence length="269" mass="29462">MQQEDDGLKVSVLASGSTGNCTYIETKEHHILIDAGLSGKKIEGLMASIGRDMHDVDSLFVTHEHSDHRKAVGILARRYGLDVYANQGTWDAMDGKIGKVDVAQKHILAPDSTLSLGDMDVESFSVSHDAAEPQFYAVHSGGKTFVVLTDTGYVSDHVEGVIKDADAYLMECNHDVEMLRMGSYSWPLKQRILGDTGHLSNEDGADAMMDVLGRHTKRIFLGHLSQENNMKSLAHLTVASILEDHDFGVDHDFKILDTDPEKASGLVTL</sequence>
<organism evidence="2 3">
    <name type="scientific">Secundilactobacillus similis DSM 23365 = JCM 2765</name>
    <dbReference type="NCBI Taxonomy" id="1423804"/>
    <lineage>
        <taxon>Bacteria</taxon>
        <taxon>Bacillati</taxon>
        <taxon>Bacillota</taxon>
        <taxon>Bacilli</taxon>
        <taxon>Lactobacillales</taxon>
        <taxon>Lactobacillaceae</taxon>
        <taxon>Secundilactobacillus</taxon>
    </lineage>
</organism>
<evidence type="ECO:0000259" key="1">
    <source>
        <dbReference type="SMART" id="SM00849"/>
    </source>
</evidence>
<reference evidence="2 3" key="1">
    <citation type="journal article" date="2015" name="Genome Announc.">
        <title>Expanding the biotechnology potential of lactobacilli through comparative genomics of 213 strains and associated genera.</title>
        <authorList>
            <person name="Sun Z."/>
            <person name="Harris H.M."/>
            <person name="McCann A."/>
            <person name="Guo C."/>
            <person name="Argimon S."/>
            <person name="Zhang W."/>
            <person name="Yang X."/>
            <person name="Jeffery I.B."/>
            <person name="Cooney J.C."/>
            <person name="Kagawa T.F."/>
            <person name="Liu W."/>
            <person name="Song Y."/>
            <person name="Salvetti E."/>
            <person name="Wrobel A."/>
            <person name="Rasinkangas P."/>
            <person name="Parkhill J."/>
            <person name="Rea M.C."/>
            <person name="O'Sullivan O."/>
            <person name="Ritari J."/>
            <person name="Douillard F.P."/>
            <person name="Paul Ross R."/>
            <person name="Yang R."/>
            <person name="Briner A.E."/>
            <person name="Felis G.E."/>
            <person name="de Vos W.M."/>
            <person name="Barrangou R."/>
            <person name="Klaenhammer T.R."/>
            <person name="Caufield P.W."/>
            <person name="Cui Y."/>
            <person name="Zhang H."/>
            <person name="O'Toole P.W."/>
        </authorList>
    </citation>
    <scope>NUCLEOTIDE SEQUENCE [LARGE SCALE GENOMIC DNA]</scope>
    <source>
        <strain evidence="2 3">DSM 23365</strain>
    </source>
</reference>
<keyword evidence="3" id="KW-1185">Reference proteome</keyword>
<gene>
    <name evidence="2" type="ORF">FD14_GL000859</name>
</gene>
<dbReference type="Pfam" id="PF12706">
    <property type="entry name" value="Lactamase_B_2"/>
    <property type="match status" value="1"/>
</dbReference>
<dbReference type="GO" id="GO:0016787">
    <property type="term" value="F:hydrolase activity"/>
    <property type="evidence" value="ECO:0007669"/>
    <property type="project" value="UniProtKB-KW"/>
</dbReference>
<dbReference type="OrthoDB" id="9781189at2"/>
<dbReference type="InterPro" id="IPR052533">
    <property type="entry name" value="WalJ/YycJ-like"/>
</dbReference>
<dbReference type="PANTHER" id="PTHR47619">
    <property type="entry name" value="METALLO-HYDROLASE YYCJ-RELATED"/>
    <property type="match status" value="1"/>
</dbReference>
<proteinExistence type="predicted"/>
<protein>
    <submittedName>
        <fullName evidence="2">Hydrolase</fullName>
    </submittedName>
</protein>
<dbReference type="SMART" id="SM00849">
    <property type="entry name" value="Lactamase_B"/>
    <property type="match status" value="1"/>
</dbReference>
<dbReference type="Gene3D" id="3.60.15.10">
    <property type="entry name" value="Ribonuclease Z/Hydroxyacylglutathione hydrolase-like"/>
    <property type="match status" value="1"/>
</dbReference>
<evidence type="ECO:0000313" key="2">
    <source>
        <dbReference type="EMBL" id="KRN21976.1"/>
    </source>
</evidence>
<dbReference type="Proteomes" id="UP000051442">
    <property type="component" value="Unassembled WGS sequence"/>
</dbReference>
<name>A0A0R2F051_9LACO</name>
<dbReference type="CDD" id="cd07733">
    <property type="entry name" value="YycJ-like_MBL-fold"/>
    <property type="match status" value="1"/>
</dbReference>
<evidence type="ECO:0000313" key="3">
    <source>
        <dbReference type="Proteomes" id="UP000051442"/>
    </source>
</evidence>
<dbReference type="SUPFAM" id="SSF56281">
    <property type="entry name" value="Metallo-hydrolase/oxidoreductase"/>
    <property type="match status" value="1"/>
</dbReference>
<dbReference type="InterPro" id="IPR001279">
    <property type="entry name" value="Metallo-B-lactamas"/>
</dbReference>
<dbReference type="PATRIC" id="fig|1423804.4.peg.925"/>
<dbReference type="PANTHER" id="PTHR47619:SF1">
    <property type="entry name" value="EXODEOXYRIBONUCLEASE WALJ"/>
    <property type="match status" value="1"/>
</dbReference>
<dbReference type="InterPro" id="IPR058121">
    <property type="entry name" value="WalJ/YycJ"/>
</dbReference>
<dbReference type="InterPro" id="IPR036866">
    <property type="entry name" value="RibonucZ/Hydroxyglut_hydro"/>
</dbReference>
<comment type="caution">
    <text evidence="2">The sequence shown here is derived from an EMBL/GenBank/DDBJ whole genome shotgun (WGS) entry which is preliminary data.</text>
</comment>
<feature type="domain" description="Metallo-beta-lactamase" evidence="1">
    <location>
        <begin position="18"/>
        <end position="198"/>
    </location>
</feature>
<dbReference type="RefSeq" id="WP_054735445.1">
    <property type="nucleotide sequence ID" value="NZ_AYZM01000101.1"/>
</dbReference>
<dbReference type="EMBL" id="AYZM01000101">
    <property type="protein sequence ID" value="KRN21976.1"/>
    <property type="molecule type" value="Genomic_DNA"/>
</dbReference>